<name>A0ABR3VWB7_9PEZI</name>
<feature type="transmembrane region" description="Helical" evidence="1">
    <location>
        <begin position="152"/>
        <end position="174"/>
    </location>
</feature>
<protein>
    <recommendedName>
        <fullName evidence="2">G protein-coupled receptor GPR1/2/3 C-terminal domain-containing protein</fullName>
    </recommendedName>
</protein>
<keyword evidence="1" id="KW-1133">Transmembrane helix</keyword>
<comment type="caution">
    <text evidence="3">The sequence shown here is derived from an EMBL/GenBank/DDBJ whole genome shotgun (WGS) entry which is preliminary data.</text>
</comment>
<accession>A0ABR3VWB7</accession>
<evidence type="ECO:0000313" key="4">
    <source>
        <dbReference type="Proteomes" id="UP001583177"/>
    </source>
</evidence>
<gene>
    <name evidence="3" type="ORF">Daus18300_014167</name>
</gene>
<feature type="domain" description="G protein-coupled receptor GPR1/2/3 C-terminal" evidence="2">
    <location>
        <begin position="126"/>
        <end position="178"/>
    </location>
</feature>
<organism evidence="3 4">
    <name type="scientific">Diaporthe australafricana</name>
    <dbReference type="NCBI Taxonomy" id="127596"/>
    <lineage>
        <taxon>Eukaryota</taxon>
        <taxon>Fungi</taxon>
        <taxon>Dikarya</taxon>
        <taxon>Ascomycota</taxon>
        <taxon>Pezizomycotina</taxon>
        <taxon>Sordariomycetes</taxon>
        <taxon>Sordariomycetidae</taxon>
        <taxon>Diaporthales</taxon>
        <taxon>Diaporthaceae</taxon>
        <taxon>Diaporthe</taxon>
    </lineage>
</organism>
<keyword evidence="1" id="KW-0812">Transmembrane</keyword>
<sequence length="191" mass="21708">MARISSNQHHYSVAYGSQVELTQGEEQLIHAHDDILKGQKPTLSAGLGGGQCHEAEHTYMRRVIDSHTEGKDDPIKRPELVRSAFSYDDDAERRTRQRRLALKPRLRIIQSSKLDQEMWHWFLLSAFPLSYILVWIPGLANRFVELSGNRSSWLSALQAMTQLTGLVNAMVYGLREHRYAFEIAFGAGASK</sequence>
<keyword evidence="4" id="KW-1185">Reference proteome</keyword>
<dbReference type="Proteomes" id="UP001583177">
    <property type="component" value="Unassembled WGS sequence"/>
</dbReference>
<dbReference type="Pfam" id="PF11970">
    <property type="entry name" value="GPR_Gpa2_C"/>
    <property type="match status" value="1"/>
</dbReference>
<dbReference type="EMBL" id="JAWRVE010000260">
    <property type="protein sequence ID" value="KAL1846679.1"/>
    <property type="molecule type" value="Genomic_DNA"/>
</dbReference>
<proteinExistence type="predicted"/>
<feature type="transmembrane region" description="Helical" evidence="1">
    <location>
        <begin position="121"/>
        <end position="140"/>
    </location>
</feature>
<dbReference type="InterPro" id="IPR022596">
    <property type="entry name" value="GPR1/2/3_C"/>
</dbReference>
<keyword evidence="1" id="KW-0472">Membrane</keyword>
<reference evidence="3 4" key="1">
    <citation type="journal article" date="2024" name="IMA Fungus">
        <title>IMA Genome - F19 : A genome assembly and annotation guide to empower mycologists, including annotated draft genome sequences of Ceratocystis pirilliformis, Diaporthe australafricana, Fusarium ophioides, Paecilomyces lecythidis, and Sporothrix stenoceras.</title>
        <authorList>
            <person name="Aylward J."/>
            <person name="Wilson A.M."/>
            <person name="Visagie C.M."/>
            <person name="Spraker J."/>
            <person name="Barnes I."/>
            <person name="Buitendag C."/>
            <person name="Ceriani C."/>
            <person name="Del Mar Angel L."/>
            <person name="du Plessis D."/>
            <person name="Fuchs T."/>
            <person name="Gasser K."/>
            <person name="Kramer D."/>
            <person name="Li W."/>
            <person name="Munsamy K."/>
            <person name="Piso A."/>
            <person name="Price J.L."/>
            <person name="Sonnekus B."/>
            <person name="Thomas C."/>
            <person name="van der Nest A."/>
            <person name="van Dijk A."/>
            <person name="van Heerden A."/>
            <person name="van Vuuren N."/>
            <person name="Yilmaz N."/>
            <person name="Duong T.A."/>
            <person name="van der Merwe N.A."/>
            <person name="Wingfield M.J."/>
            <person name="Wingfield B.D."/>
        </authorList>
    </citation>
    <scope>NUCLEOTIDE SEQUENCE [LARGE SCALE GENOMIC DNA]</scope>
    <source>
        <strain evidence="3 4">CMW 18300</strain>
    </source>
</reference>
<evidence type="ECO:0000259" key="2">
    <source>
        <dbReference type="Pfam" id="PF11970"/>
    </source>
</evidence>
<evidence type="ECO:0000256" key="1">
    <source>
        <dbReference type="SAM" id="Phobius"/>
    </source>
</evidence>
<evidence type="ECO:0000313" key="3">
    <source>
        <dbReference type="EMBL" id="KAL1846679.1"/>
    </source>
</evidence>